<dbReference type="RefSeq" id="WP_353541434.1">
    <property type="nucleotide sequence ID" value="NZ_BAABRN010000009.1"/>
</dbReference>
<organism evidence="1 2">
    <name type="scientific">Deinococcus xinjiangensis</name>
    <dbReference type="NCBI Taxonomy" id="457454"/>
    <lineage>
        <taxon>Bacteria</taxon>
        <taxon>Thermotogati</taxon>
        <taxon>Deinococcota</taxon>
        <taxon>Deinococci</taxon>
        <taxon>Deinococcales</taxon>
        <taxon>Deinococcaceae</taxon>
        <taxon>Deinococcus</taxon>
    </lineage>
</organism>
<protein>
    <submittedName>
        <fullName evidence="1">Uncharacterized protein</fullName>
    </submittedName>
</protein>
<reference evidence="1 2" key="1">
    <citation type="submission" date="2024-02" db="EMBL/GenBank/DDBJ databases">
        <title>Deinococcus xinjiangensis NBRC 107630.</title>
        <authorList>
            <person name="Ichikawa N."/>
            <person name="Katano-Makiyama Y."/>
            <person name="Hidaka K."/>
        </authorList>
    </citation>
    <scope>NUCLEOTIDE SEQUENCE [LARGE SCALE GENOMIC DNA]</scope>
    <source>
        <strain evidence="1 2">NBRC 107630</strain>
    </source>
</reference>
<accession>A0ABP9VBQ0</accession>
<dbReference type="EMBL" id="BAABRN010000009">
    <property type="protein sequence ID" value="GAA5501468.1"/>
    <property type="molecule type" value="Genomic_DNA"/>
</dbReference>
<keyword evidence="2" id="KW-1185">Reference proteome</keyword>
<evidence type="ECO:0000313" key="1">
    <source>
        <dbReference type="EMBL" id="GAA5501468.1"/>
    </source>
</evidence>
<sequence length="80" mass="9554">MSASIQTAHIQTVGRGHGFRIIRRVRLHRLPRQSFWQRLAHLVWPRLTPEAEYARQQRLEAISAERDRCGYEFYRAAHRS</sequence>
<evidence type="ECO:0000313" key="2">
    <source>
        <dbReference type="Proteomes" id="UP001458946"/>
    </source>
</evidence>
<gene>
    <name evidence="1" type="ORF">Dxin01_01200</name>
</gene>
<name>A0ABP9VBQ0_9DEIO</name>
<comment type="caution">
    <text evidence="1">The sequence shown here is derived from an EMBL/GenBank/DDBJ whole genome shotgun (WGS) entry which is preliminary data.</text>
</comment>
<dbReference type="Proteomes" id="UP001458946">
    <property type="component" value="Unassembled WGS sequence"/>
</dbReference>
<proteinExistence type="predicted"/>